<feature type="domain" description="Transcriptional repressor PaaX-like C-terminal" evidence="2">
    <location>
        <begin position="166"/>
        <end position="255"/>
    </location>
</feature>
<keyword evidence="5" id="KW-1185">Reference proteome</keyword>
<evidence type="ECO:0000259" key="1">
    <source>
        <dbReference type="Pfam" id="PF07848"/>
    </source>
</evidence>
<dbReference type="Pfam" id="PF08223">
    <property type="entry name" value="PaaX_C"/>
    <property type="match status" value="1"/>
</dbReference>
<organism evidence="4 5">
    <name type="scientific">Actinomadura yumaensis</name>
    <dbReference type="NCBI Taxonomy" id="111807"/>
    <lineage>
        <taxon>Bacteria</taxon>
        <taxon>Bacillati</taxon>
        <taxon>Actinomycetota</taxon>
        <taxon>Actinomycetes</taxon>
        <taxon>Streptosporangiales</taxon>
        <taxon>Thermomonosporaceae</taxon>
        <taxon>Actinomadura</taxon>
    </lineage>
</organism>
<comment type="caution">
    <text evidence="4">The sequence shown here is derived from an EMBL/GenBank/DDBJ whole genome shotgun (WGS) entry which is preliminary data.</text>
</comment>
<name>A0ABW2C9M9_9ACTN</name>
<evidence type="ECO:0000259" key="2">
    <source>
        <dbReference type="Pfam" id="PF08223"/>
    </source>
</evidence>
<protein>
    <submittedName>
        <fullName evidence="4">PaaX family transcriptional regulator C-terminal domain-containing protein</fullName>
    </submittedName>
</protein>
<reference evidence="5" key="1">
    <citation type="journal article" date="2019" name="Int. J. Syst. Evol. Microbiol.">
        <title>The Global Catalogue of Microorganisms (GCM) 10K type strain sequencing project: providing services to taxonomists for standard genome sequencing and annotation.</title>
        <authorList>
            <consortium name="The Broad Institute Genomics Platform"/>
            <consortium name="The Broad Institute Genome Sequencing Center for Infectious Disease"/>
            <person name="Wu L."/>
            <person name="Ma J."/>
        </authorList>
    </citation>
    <scope>NUCLEOTIDE SEQUENCE [LARGE SCALE GENOMIC DNA]</scope>
    <source>
        <strain evidence="5">JCM 3369</strain>
    </source>
</reference>
<dbReference type="Gene3D" id="3.30.70.2650">
    <property type="match status" value="1"/>
</dbReference>
<accession>A0ABW2C9M9</accession>
<dbReference type="Gene3D" id="1.10.10.10">
    <property type="entry name" value="Winged helix-like DNA-binding domain superfamily/Winged helix DNA-binding domain"/>
    <property type="match status" value="1"/>
</dbReference>
<dbReference type="InterPro" id="IPR011965">
    <property type="entry name" value="PaaX_trns_reg"/>
</dbReference>
<proteinExistence type="predicted"/>
<dbReference type="InterPro" id="IPR013225">
    <property type="entry name" value="PaaX_C"/>
</dbReference>
<evidence type="ECO:0000313" key="4">
    <source>
        <dbReference type="EMBL" id="MFC6878418.1"/>
    </source>
</evidence>
<dbReference type="InterPro" id="IPR048846">
    <property type="entry name" value="PaaX-like_central"/>
</dbReference>
<dbReference type="Pfam" id="PF07848">
    <property type="entry name" value="PaaX"/>
    <property type="match status" value="1"/>
</dbReference>
<dbReference type="InterPro" id="IPR036388">
    <property type="entry name" value="WH-like_DNA-bd_sf"/>
</dbReference>
<gene>
    <name evidence="4" type="ORF">ACFQKB_01425</name>
</gene>
<dbReference type="PANTHER" id="PTHR30319:SF1">
    <property type="entry name" value="TRANSCRIPTIONAL REPRESSOR PAAX"/>
    <property type="match status" value="1"/>
</dbReference>
<dbReference type="Proteomes" id="UP001596380">
    <property type="component" value="Unassembled WGS sequence"/>
</dbReference>
<feature type="domain" description="Transcriptional repressor PaaX-like central Cas2-like" evidence="3">
    <location>
        <begin position="87"/>
        <end position="148"/>
    </location>
</feature>
<dbReference type="PIRSF" id="PIRSF020623">
    <property type="entry name" value="PaaX"/>
    <property type="match status" value="1"/>
</dbReference>
<dbReference type="Pfam" id="PF20803">
    <property type="entry name" value="PaaX_M"/>
    <property type="match status" value="1"/>
</dbReference>
<dbReference type="PANTHER" id="PTHR30319">
    <property type="entry name" value="PHENYLACETIC ACID REGULATOR-RELATED TRANSCRIPTIONAL REPRESSOR"/>
    <property type="match status" value="1"/>
</dbReference>
<dbReference type="Gene3D" id="1.20.58.1460">
    <property type="match status" value="1"/>
</dbReference>
<evidence type="ECO:0000313" key="5">
    <source>
        <dbReference type="Proteomes" id="UP001596380"/>
    </source>
</evidence>
<dbReference type="EMBL" id="JBHSXS010000001">
    <property type="protein sequence ID" value="MFC6878418.1"/>
    <property type="molecule type" value="Genomic_DNA"/>
</dbReference>
<dbReference type="RefSeq" id="WP_378045694.1">
    <property type="nucleotide sequence ID" value="NZ_JBHSXE010000001.1"/>
</dbReference>
<evidence type="ECO:0000259" key="3">
    <source>
        <dbReference type="Pfam" id="PF20803"/>
    </source>
</evidence>
<dbReference type="InterPro" id="IPR012906">
    <property type="entry name" value="PaaX-like_N"/>
</dbReference>
<feature type="domain" description="Transcriptional repressor PaaX-like N-terminal" evidence="1">
    <location>
        <begin position="3"/>
        <end position="59"/>
    </location>
</feature>
<sequence length="279" mass="30567">MNARSALFDLYGDHLRERGGRAPVAALVRLLAALGVAAPAVRTAVSRMVRQGWLEPVPTPLGPGYALTPPAVRRLDEAAHRIYRDLEPWDGLWHVLVVERVRDRARRERLGAGLTYLGYARLDETTWIGPRASSELDALLSAESVRAERFRSAYEGDARGLVARAWDLDGLGRSYERWLADARPLLASAGEAGPDPDERAFAVRSRLVHEWRKFLFSDPGLPADLLPDGWPGTRAARLFDAEAARLLPAASRFVEGCLGGSRAEGEDQGVGDAEDVGDR</sequence>